<evidence type="ECO:0000256" key="1">
    <source>
        <dbReference type="ARBA" id="ARBA00005417"/>
    </source>
</evidence>
<organism evidence="7 8">
    <name type="scientific">Aquabacterium soli</name>
    <dbReference type="NCBI Taxonomy" id="2493092"/>
    <lineage>
        <taxon>Bacteria</taxon>
        <taxon>Pseudomonadati</taxon>
        <taxon>Pseudomonadota</taxon>
        <taxon>Betaproteobacteria</taxon>
        <taxon>Burkholderiales</taxon>
        <taxon>Aquabacterium</taxon>
    </lineage>
</organism>
<dbReference type="PANTHER" id="PTHR42788:SF13">
    <property type="entry name" value="ALIPHATIC SULFONATES IMPORT ATP-BINDING PROTEIN SSUB"/>
    <property type="match status" value="1"/>
</dbReference>
<name>A0A426V2A1_9BURK</name>
<protein>
    <submittedName>
        <fullName evidence="7">ABC transporter ATP-binding protein</fullName>
    </submittedName>
</protein>
<evidence type="ECO:0000313" key="7">
    <source>
        <dbReference type="EMBL" id="RRS00946.1"/>
    </source>
</evidence>
<dbReference type="InterPro" id="IPR003439">
    <property type="entry name" value="ABC_transporter-like_ATP-bd"/>
</dbReference>
<keyword evidence="3" id="KW-1003">Cell membrane</keyword>
<dbReference type="SMART" id="SM00382">
    <property type="entry name" value="AAA"/>
    <property type="match status" value="1"/>
</dbReference>
<comment type="caution">
    <text evidence="7">The sequence shown here is derived from an EMBL/GenBank/DDBJ whole genome shotgun (WGS) entry which is preliminary data.</text>
</comment>
<dbReference type="PANTHER" id="PTHR42788">
    <property type="entry name" value="TAURINE IMPORT ATP-BINDING PROTEIN-RELATED"/>
    <property type="match status" value="1"/>
</dbReference>
<dbReference type="InterPro" id="IPR017871">
    <property type="entry name" value="ABC_transporter-like_CS"/>
</dbReference>
<accession>A0A426V2A1</accession>
<dbReference type="Proteomes" id="UP000269265">
    <property type="component" value="Unassembled WGS sequence"/>
</dbReference>
<evidence type="ECO:0000256" key="4">
    <source>
        <dbReference type="ARBA" id="ARBA00022741"/>
    </source>
</evidence>
<dbReference type="Pfam" id="PF00005">
    <property type="entry name" value="ABC_tran"/>
    <property type="match status" value="1"/>
</dbReference>
<dbReference type="AlphaFoldDB" id="A0A426V2A1"/>
<feature type="domain" description="ABC transporter" evidence="6">
    <location>
        <begin position="34"/>
        <end position="265"/>
    </location>
</feature>
<dbReference type="GO" id="GO:0005524">
    <property type="term" value="F:ATP binding"/>
    <property type="evidence" value="ECO:0007669"/>
    <property type="project" value="UniProtKB-KW"/>
</dbReference>
<dbReference type="EMBL" id="RSED01000032">
    <property type="protein sequence ID" value="RRS00946.1"/>
    <property type="molecule type" value="Genomic_DNA"/>
</dbReference>
<reference evidence="7 8" key="1">
    <citation type="submission" date="2018-12" db="EMBL/GenBank/DDBJ databases">
        <title>The whole draft genome of Aquabacterium sp. SJQ9.</title>
        <authorList>
            <person name="Sun L."/>
            <person name="Gao X."/>
            <person name="Chen W."/>
            <person name="Huang K."/>
        </authorList>
    </citation>
    <scope>NUCLEOTIDE SEQUENCE [LARGE SCALE GENOMIC DNA]</scope>
    <source>
        <strain evidence="7 8">SJQ9</strain>
    </source>
</reference>
<dbReference type="InterPro" id="IPR050166">
    <property type="entry name" value="ABC_transporter_ATP-bind"/>
</dbReference>
<evidence type="ECO:0000313" key="8">
    <source>
        <dbReference type="Proteomes" id="UP000269265"/>
    </source>
</evidence>
<evidence type="ECO:0000256" key="3">
    <source>
        <dbReference type="ARBA" id="ARBA00022475"/>
    </source>
</evidence>
<comment type="similarity">
    <text evidence="1">Belongs to the ABC transporter superfamily.</text>
</comment>
<evidence type="ECO:0000256" key="2">
    <source>
        <dbReference type="ARBA" id="ARBA00022448"/>
    </source>
</evidence>
<dbReference type="PROSITE" id="PS00211">
    <property type="entry name" value="ABC_TRANSPORTER_1"/>
    <property type="match status" value="1"/>
</dbReference>
<dbReference type="PROSITE" id="PS50893">
    <property type="entry name" value="ABC_TRANSPORTER_2"/>
    <property type="match status" value="1"/>
</dbReference>
<keyword evidence="2" id="KW-0813">Transport</keyword>
<dbReference type="SUPFAM" id="SSF52540">
    <property type="entry name" value="P-loop containing nucleoside triphosphate hydrolases"/>
    <property type="match status" value="1"/>
</dbReference>
<dbReference type="InterPro" id="IPR003593">
    <property type="entry name" value="AAA+_ATPase"/>
</dbReference>
<dbReference type="InterPro" id="IPR027417">
    <property type="entry name" value="P-loop_NTPase"/>
</dbReference>
<proteinExistence type="inferred from homology"/>
<dbReference type="GO" id="GO:0016887">
    <property type="term" value="F:ATP hydrolysis activity"/>
    <property type="evidence" value="ECO:0007669"/>
    <property type="project" value="InterPro"/>
</dbReference>
<evidence type="ECO:0000259" key="6">
    <source>
        <dbReference type="PROSITE" id="PS50893"/>
    </source>
</evidence>
<dbReference type="RefSeq" id="WP_125245502.1">
    <property type="nucleotide sequence ID" value="NZ_RSED01000032.1"/>
</dbReference>
<dbReference type="Gene3D" id="3.40.50.300">
    <property type="entry name" value="P-loop containing nucleotide triphosphate hydrolases"/>
    <property type="match status" value="1"/>
</dbReference>
<keyword evidence="4" id="KW-0547">Nucleotide-binding</keyword>
<keyword evidence="3" id="KW-0472">Membrane</keyword>
<dbReference type="CDD" id="cd03293">
    <property type="entry name" value="ABC_NrtD_SsuB_transporters"/>
    <property type="match status" value="1"/>
</dbReference>
<keyword evidence="5 7" id="KW-0067">ATP-binding</keyword>
<keyword evidence="8" id="KW-1185">Reference proteome</keyword>
<sequence length="318" mass="34645">MNAVIHPVEPSLARVPAATQSNVPSSTAPSTGRLLIDQVSIHLGQGADRFLALDKVSLDIAPGEFVCLLGPSGCGKSTLLGALAGHLQPSGGRLSLDGKLVDAPSPERGLVFQHHTLFPWLTALDNVAYGLKMQGVGKAERRARASALLHQVGLDGFENRYPRQLSGGMQQRVEIARVLINQPRVLLMDEPFGALDALTRLKMQELLLELWTRLKTTVVFVTHDIDEALFLADRILVMSPRPGRFIDELPVPADRPRQPEVLTTPEFGRLKRHCLDLLRHPDSTLPLTRLTPLGLDPVGPADPANALDKRASQVRFAV</sequence>
<evidence type="ECO:0000256" key="5">
    <source>
        <dbReference type="ARBA" id="ARBA00022840"/>
    </source>
</evidence>
<gene>
    <name evidence="7" type="ORF">EIP75_22790</name>
</gene>
<dbReference type="OrthoDB" id="9783039at2"/>